<protein>
    <submittedName>
        <fullName evidence="1">Uncharacterized protein</fullName>
    </submittedName>
</protein>
<dbReference type="OrthoDB" id="78678at2759"/>
<sequence length="147" mass="17112">MEDEDVDEDVDDTVDGPFDVAECEVSLHEDDQLNDKPNRTGLPRNVLIELGKDLKRQRATESSGMLSNIARKRQSLDKFIAGAAEANAKASSDFMSMMMIMEARSTEREEQRHMREMEWRAEERVRHDRRDELHMMLMAKLFDSKHK</sequence>
<gene>
    <name evidence="1" type="ORF">H257_04887</name>
</gene>
<accession>W4GR32</accession>
<dbReference type="EMBL" id="KI913122">
    <property type="protein sequence ID" value="ETV82175.1"/>
    <property type="molecule type" value="Genomic_DNA"/>
</dbReference>
<dbReference type="AlphaFoldDB" id="W4GR32"/>
<dbReference type="RefSeq" id="XP_009827844.1">
    <property type="nucleotide sequence ID" value="XM_009829542.1"/>
</dbReference>
<reference evidence="1" key="1">
    <citation type="submission" date="2013-12" db="EMBL/GenBank/DDBJ databases">
        <title>The Genome Sequence of Aphanomyces astaci APO3.</title>
        <authorList>
            <consortium name="The Broad Institute Genomics Platform"/>
            <person name="Russ C."/>
            <person name="Tyler B."/>
            <person name="van West P."/>
            <person name="Dieguez-Uribeondo J."/>
            <person name="Young S.K."/>
            <person name="Zeng Q."/>
            <person name="Gargeya S."/>
            <person name="Fitzgerald M."/>
            <person name="Abouelleil A."/>
            <person name="Alvarado L."/>
            <person name="Chapman S.B."/>
            <person name="Gainer-Dewar J."/>
            <person name="Goldberg J."/>
            <person name="Griggs A."/>
            <person name="Gujja S."/>
            <person name="Hansen M."/>
            <person name="Howarth C."/>
            <person name="Imamovic A."/>
            <person name="Ireland A."/>
            <person name="Larimer J."/>
            <person name="McCowan C."/>
            <person name="Murphy C."/>
            <person name="Pearson M."/>
            <person name="Poon T.W."/>
            <person name="Priest M."/>
            <person name="Roberts A."/>
            <person name="Saif S."/>
            <person name="Shea T."/>
            <person name="Sykes S."/>
            <person name="Wortman J."/>
            <person name="Nusbaum C."/>
            <person name="Birren B."/>
        </authorList>
    </citation>
    <scope>NUCLEOTIDE SEQUENCE [LARGE SCALE GENOMIC DNA]</scope>
    <source>
        <strain evidence="1">APO3</strain>
    </source>
</reference>
<dbReference type="GeneID" id="20806883"/>
<organism evidence="1">
    <name type="scientific">Aphanomyces astaci</name>
    <name type="common">Crayfish plague agent</name>
    <dbReference type="NCBI Taxonomy" id="112090"/>
    <lineage>
        <taxon>Eukaryota</taxon>
        <taxon>Sar</taxon>
        <taxon>Stramenopiles</taxon>
        <taxon>Oomycota</taxon>
        <taxon>Saprolegniomycetes</taxon>
        <taxon>Saprolegniales</taxon>
        <taxon>Verrucalvaceae</taxon>
        <taxon>Aphanomyces</taxon>
    </lineage>
</organism>
<name>W4GR32_APHAT</name>
<evidence type="ECO:0000313" key="1">
    <source>
        <dbReference type="EMBL" id="ETV82175.1"/>
    </source>
</evidence>
<proteinExistence type="predicted"/>
<dbReference type="VEuPathDB" id="FungiDB:H257_04887"/>